<dbReference type="WBParaSite" id="EN70_3900">
    <property type="protein sequence ID" value="EN70_3900"/>
    <property type="gene ID" value="EN70_3900"/>
</dbReference>
<feature type="region of interest" description="Disordered" evidence="1">
    <location>
        <begin position="60"/>
        <end position="81"/>
    </location>
</feature>
<evidence type="ECO:0000313" key="2">
    <source>
        <dbReference type="Proteomes" id="UP000095285"/>
    </source>
</evidence>
<keyword evidence="2" id="KW-1185">Reference proteome</keyword>
<evidence type="ECO:0000313" key="3">
    <source>
        <dbReference type="WBParaSite" id="EN70_3900"/>
    </source>
</evidence>
<dbReference type="Proteomes" id="UP000095285">
    <property type="component" value="Unassembled WGS sequence"/>
</dbReference>
<sequence length="81" mass="8982">MTELGTISCALSLVKGQGTQFFDETAVIDCLATVRIRFLQFHDLYFYFVLVRATMIATDDDRDNDCGFDDSGDNDSDGAGR</sequence>
<accession>A0A1I7VLJ8</accession>
<name>A0A1I7VLJ8_LOALO</name>
<evidence type="ECO:0000256" key="1">
    <source>
        <dbReference type="SAM" id="MobiDB-lite"/>
    </source>
</evidence>
<proteinExistence type="predicted"/>
<reference evidence="2" key="1">
    <citation type="submission" date="2012-04" db="EMBL/GenBank/DDBJ databases">
        <title>The Genome Sequence of Loa loa.</title>
        <authorList>
            <consortium name="The Broad Institute Genome Sequencing Platform"/>
            <consortium name="Broad Institute Genome Sequencing Center for Infectious Disease"/>
            <person name="Nutman T.B."/>
            <person name="Fink D.L."/>
            <person name="Russ C."/>
            <person name="Young S."/>
            <person name="Zeng Q."/>
            <person name="Gargeya S."/>
            <person name="Alvarado L."/>
            <person name="Berlin A."/>
            <person name="Chapman S.B."/>
            <person name="Chen Z."/>
            <person name="Freedman E."/>
            <person name="Gellesch M."/>
            <person name="Goldberg J."/>
            <person name="Griggs A."/>
            <person name="Gujja S."/>
            <person name="Heilman E.R."/>
            <person name="Heiman D."/>
            <person name="Howarth C."/>
            <person name="Mehta T."/>
            <person name="Neiman D."/>
            <person name="Pearson M."/>
            <person name="Roberts A."/>
            <person name="Saif S."/>
            <person name="Shea T."/>
            <person name="Shenoy N."/>
            <person name="Sisk P."/>
            <person name="Stolte C."/>
            <person name="Sykes S."/>
            <person name="White J."/>
            <person name="Yandava C."/>
            <person name="Haas B."/>
            <person name="Henn M.R."/>
            <person name="Nusbaum C."/>
            <person name="Birren B."/>
        </authorList>
    </citation>
    <scope>NUCLEOTIDE SEQUENCE [LARGE SCALE GENOMIC DNA]</scope>
</reference>
<organism evidence="2 3">
    <name type="scientific">Loa loa</name>
    <name type="common">Eye worm</name>
    <name type="synonym">Filaria loa</name>
    <dbReference type="NCBI Taxonomy" id="7209"/>
    <lineage>
        <taxon>Eukaryota</taxon>
        <taxon>Metazoa</taxon>
        <taxon>Ecdysozoa</taxon>
        <taxon>Nematoda</taxon>
        <taxon>Chromadorea</taxon>
        <taxon>Rhabditida</taxon>
        <taxon>Spirurina</taxon>
        <taxon>Spiruromorpha</taxon>
        <taxon>Filarioidea</taxon>
        <taxon>Onchocercidae</taxon>
        <taxon>Loa</taxon>
    </lineage>
</organism>
<reference evidence="3" key="2">
    <citation type="submission" date="2016-11" db="UniProtKB">
        <authorList>
            <consortium name="WormBaseParasite"/>
        </authorList>
    </citation>
    <scope>IDENTIFICATION</scope>
</reference>
<dbReference type="AlphaFoldDB" id="A0A1I7VLJ8"/>
<protein>
    <submittedName>
        <fullName evidence="3">Uncharacterized protein</fullName>
    </submittedName>
</protein>